<dbReference type="InterPro" id="IPR038330">
    <property type="entry name" value="TspO/MBR-related_sf"/>
</dbReference>
<dbReference type="Proteomes" id="UP001164819">
    <property type="component" value="Chromosome"/>
</dbReference>
<dbReference type="InterPro" id="IPR004307">
    <property type="entry name" value="TspO_MBR"/>
</dbReference>
<dbReference type="PIRSF" id="PIRSF005859">
    <property type="entry name" value="PBR"/>
    <property type="match status" value="1"/>
</dbReference>
<keyword evidence="5 6" id="KW-0472">Membrane</keyword>
<dbReference type="PANTHER" id="PTHR10057:SF0">
    <property type="entry name" value="TRANSLOCATOR PROTEIN"/>
    <property type="match status" value="1"/>
</dbReference>
<evidence type="ECO:0000256" key="1">
    <source>
        <dbReference type="ARBA" id="ARBA00004141"/>
    </source>
</evidence>
<dbReference type="EMBL" id="CP098251">
    <property type="protein sequence ID" value="WAV90702.1"/>
    <property type="molecule type" value="Genomic_DNA"/>
</dbReference>
<evidence type="ECO:0000256" key="6">
    <source>
        <dbReference type="SAM" id="Phobius"/>
    </source>
</evidence>
<protein>
    <submittedName>
        <fullName evidence="7">Tryptophan-rich sensory protein</fullName>
    </submittedName>
</protein>
<feature type="transmembrane region" description="Helical" evidence="6">
    <location>
        <begin position="88"/>
        <end position="105"/>
    </location>
</feature>
<evidence type="ECO:0000313" key="7">
    <source>
        <dbReference type="EMBL" id="WAV90702.1"/>
    </source>
</evidence>
<dbReference type="RefSeq" id="WP_269315684.1">
    <property type="nucleotide sequence ID" value="NZ_CP098251.1"/>
</dbReference>
<dbReference type="GO" id="GO:0033013">
    <property type="term" value="P:tetrapyrrole metabolic process"/>
    <property type="evidence" value="ECO:0007669"/>
    <property type="project" value="UniProtKB-ARBA"/>
</dbReference>
<accession>A0A9E9LD26</accession>
<evidence type="ECO:0000256" key="2">
    <source>
        <dbReference type="ARBA" id="ARBA00007524"/>
    </source>
</evidence>
<feature type="transmembrane region" description="Helical" evidence="6">
    <location>
        <begin position="141"/>
        <end position="161"/>
    </location>
</feature>
<comment type="similarity">
    <text evidence="2">Belongs to the TspO/BZRP family.</text>
</comment>
<keyword evidence="4 6" id="KW-1133">Transmembrane helix</keyword>
<dbReference type="AlphaFoldDB" id="A0A9E9LD26"/>
<dbReference type="FunFam" id="1.20.1260.100:FF:000001">
    <property type="entry name" value="translocator protein 2"/>
    <property type="match status" value="1"/>
</dbReference>
<proteinExistence type="inferred from homology"/>
<evidence type="ECO:0000256" key="4">
    <source>
        <dbReference type="ARBA" id="ARBA00022989"/>
    </source>
</evidence>
<sequence length="163" mass="19405">MTEHTSFKNGRNILELLWPVVLGLAVGALSACMQSESIQYWYPHLNKPPLIPPNIVFPVVWTILYIMMGLSMGLILQRKDDRKRFLRILFLFQLFLNFFWCYLFFVRQNPLNGLVCIVALVWIVILYTIKAWPVRKISSILFWPYLVWLCFATYLNLYIYLYN</sequence>
<feature type="transmembrane region" description="Helical" evidence="6">
    <location>
        <begin position="111"/>
        <end position="129"/>
    </location>
</feature>
<evidence type="ECO:0000256" key="5">
    <source>
        <dbReference type="ARBA" id="ARBA00023136"/>
    </source>
</evidence>
<organism evidence="7">
    <name type="scientific">Oxalobacter aliiformigenes</name>
    <dbReference type="NCBI Taxonomy" id="2946593"/>
    <lineage>
        <taxon>Bacteria</taxon>
        <taxon>Pseudomonadati</taxon>
        <taxon>Pseudomonadota</taxon>
        <taxon>Betaproteobacteria</taxon>
        <taxon>Burkholderiales</taxon>
        <taxon>Oxalobacteraceae</taxon>
        <taxon>Oxalobacter</taxon>
    </lineage>
</organism>
<gene>
    <name evidence="7" type="ORF">NB646_07560</name>
</gene>
<keyword evidence="3 6" id="KW-0812">Transmembrane</keyword>
<dbReference type="Gene3D" id="1.20.1260.100">
    <property type="entry name" value="TspO/MBR protein"/>
    <property type="match status" value="1"/>
</dbReference>
<dbReference type="PANTHER" id="PTHR10057">
    <property type="entry name" value="PERIPHERAL-TYPE BENZODIAZEPINE RECEPTOR"/>
    <property type="match status" value="1"/>
</dbReference>
<evidence type="ECO:0000256" key="3">
    <source>
        <dbReference type="ARBA" id="ARBA00022692"/>
    </source>
</evidence>
<dbReference type="GO" id="GO:0016020">
    <property type="term" value="C:membrane"/>
    <property type="evidence" value="ECO:0007669"/>
    <property type="project" value="UniProtKB-SubCell"/>
</dbReference>
<dbReference type="CDD" id="cd15904">
    <property type="entry name" value="TSPO_MBR"/>
    <property type="match status" value="1"/>
</dbReference>
<dbReference type="Pfam" id="PF03073">
    <property type="entry name" value="TspO_MBR"/>
    <property type="match status" value="1"/>
</dbReference>
<comment type="subcellular location">
    <subcellularLocation>
        <location evidence="1">Membrane</location>
        <topology evidence="1">Multi-pass membrane protein</topology>
    </subcellularLocation>
</comment>
<name>A0A9E9LD26_9BURK</name>
<feature type="transmembrane region" description="Helical" evidence="6">
    <location>
        <begin position="55"/>
        <end position="76"/>
    </location>
</feature>
<reference evidence="7" key="1">
    <citation type="journal article" date="2022" name="Front. Microbiol.">
        <title>New perspectives on an old grouping: The genomic and phenotypic variability of Oxalobacter formigenes and the implications for calcium oxalate stone prevention.</title>
        <authorList>
            <person name="Chmiel J.A."/>
            <person name="Carr C."/>
            <person name="Stuivenberg G.A."/>
            <person name="Venema R."/>
            <person name="Chanyi R.M."/>
            <person name="Al K.F."/>
            <person name="Giguere D."/>
            <person name="Say H."/>
            <person name="Akouris P.P."/>
            <person name="Dominguez Romero S.A."/>
            <person name="Kwong A."/>
            <person name="Tai V."/>
            <person name="Koval S.F."/>
            <person name="Razvi H."/>
            <person name="Bjazevic J."/>
            <person name="Burton J.P."/>
        </authorList>
    </citation>
    <scope>NUCLEOTIDE SEQUENCE</scope>
    <source>
        <strain evidence="7">OxK</strain>
    </source>
</reference>